<comment type="caution">
    <text evidence="1">The sequence shown here is derived from an EMBL/GenBank/DDBJ whole genome shotgun (WGS) entry which is preliminary data.</text>
</comment>
<protein>
    <submittedName>
        <fullName evidence="1">Uncharacterized protein</fullName>
    </submittedName>
</protein>
<dbReference type="Proteomes" id="UP000483432">
    <property type="component" value="Unassembled WGS sequence"/>
</dbReference>
<organism evidence="1 2">
    <name type="scientific">Sulfuriferula multivorans</name>
    <dbReference type="NCBI Taxonomy" id="1559896"/>
    <lineage>
        <taxon>Bacteria</taxon>
        <taxon>Pseudomonadati</taxon>
        <taxon>Pseudomonadota</taxon>
        <taxon>Betaproteobacteria</taxon>
        <taxon>Nitrosomonadales</taxon>
        <taxon>Sulfuricellaceae</taxon>
        <taxon>Sulfuriferula</taxon>
    </lineage>
</organism>
<dbReference type="AlphaFoldDB" id="A0A7C9KAN3"/>
<evidence type="ECO:0000313" key="1">
    <source>
        <dbReference type="EMBL" id="NDP48574.1"/>
    </source>
</evidence>
<reference evidence="1 2" key="1">
    <citation type="submission" date="2019-09" db="EMBL/GenBank/DDBJ databases">
        <title>H2 Metabolism Revealed by Metagenomic Analysis in Subglacial Sediment of East Antarctica.</title>
        <authorList>
            <person name="Yang Z."/>
            <person name="Zhang Y."/>
            <person name="Lv Y."/>
            <person name="Yan W."/>
            <person name="Xiao X."/>
            <person name="Sun B."/>
            <person name="Ma H."/>
        </authorList>
    </citation>
    <scope>NUCLEOTIDE SEQUENCE [LARGE SCALE GENOMIC DNA]</scope>
    <source>
        <strain evidence="1">Bin2_2</strain>
    </source>
</reference>
<gene>
    <name evidence="1" type="ORF">GZ085_09345</name>
</gene>
<evidence type="ECO:0000313" key="2">
    <source>
        <dbReference type="Proteomes" id="UP000483432"/>
    </source>
</evidence>
<dbReference type="EMBL" id="JAAFGW010000133">
    <property type="protein sequence ID" value="NDP48574.1"/>
    <property type="molecule type" value="Genomic_DNA"/>
</dbReference>
<proteinExistence type="predicted"/>
<accession>A0A7C9KAN3</accession>
<name>A0A7C9KAN3_9PROT</name>
<sequence length="241" mass="26983">MPDVTVSAKANPNPVEKSYRKMLKGMDIFQQQYAMSPNSELRFKLLPRKKGTDINTITLAVVGDTVDFVVPIDINHTFALPRNALALLEDAQVVPNRRALSMTWRTDIRTPGLPPDTRRLGDLRLECKVGMEAGLISNTRSLVGELVGAVFDTPAYCDKPAPRYLFFADRPLFSVTLLAGERRQVLAIDKLYANASDDAGLRDTLPYCDCEVLVDRTYILPLGDRTWPDDTLVLFEYMDGE</sequence>